<keyword evidence="2" id="KW-0479">Metal-binding</keyword>
<dbReference type="PANTHER" id="PTHR30502">
    <property type="entry name" value="2-KETO-3-DEOXY-L-RHAMNONATE ALDOLASE"/>
    <property type="match status" value="1"/>
</dbReference>
<evidence type="ECO:0000313" key="5">
    <source>
        <dbReference type="EMBL" id="SVD17896.1"/>
    </source>
</evidence>
<dbReference type="InterPro" id="IPR015813">
    <property type="entry name" value="Pyrv/PenolPyrv_kinase-like_dom"/>
</dbReference>
<feature type="domain" description="HpcH/HpaI aldolase/citrate lyase" evidence="4">
    <location>
        <begin position="23"/>
        <end position="231"/>
    </location>
</feature>
<dbReference type="EMBL" id="UINC01134384">
    <property type="protein sequence ID" value="SVD17896.1"/>
    <property type="molecule type" value="Genomic_DNA"/>
</dbReference>
<organism evidence="5">
    <name type="scientific">marine metagenome</name>
    <dbReference type="NCBI Taxonomy" id="408172"/>
    <lineage>
        <taxon>unclassified sequences</taxon>
        <taxon>metagenomes</taxon>
        <taxon>ecological metagenomes</taxon>
    </lineage>
</organism>
<keyword evidence="3" id="KW-0456">Lyase</keyword>
<evidence type="ECO:0000256" key="2">
    <source>
        <dbReference type="ARBA" id="ARBA00022723"/>
    </source>
</evidence>
<dbReference type="GO" id="GO:0046872">
    <property type="term" value="F:metal ion binding"/>
    <property type="evidence" value="ECO:0007669"/>
    <property type="project" value="UniProtKB-KW"/>
</dbReference>
<evidence type="ECO:0000256" key="1">
    <source>
        <dbReference type="ARBA" id="ARBA00005568"/>
    </source>
</evidence>
<dbReference type="InterPro" id="IPR050251">
    <property type="entry name" value="HpcH-HpaI_aldolase"/>
</dbReference>
<reference evidence="5" key="1">
    <citation type="submission" date="2018-05" db="EMBL/GenBank/DDBJ databases">
        <authorList>
            <person name="Lanie J.A."/>
            <person name="Ng W.-L."/>
            <person name="Kazmierczak K.M."/>
            <person name="Andrzejewski T.M."/>
            <person name="Davidsen T.M."/>
            <person name="Wayne K.J."/>
            <person name="Tettelin H."/>
            <person name="Glass J.I."/>
            <person name="Rusch D."/>
            <person name="Podicherti R."/>
            <person name="Tsui H.-C.T."/>
            <person name="Winkler M.E."/>
        </authorList>
    </citation>
    <scope>NUCLEOTIDE SEQUENCE</scope>
</reference>
<dbReference type="Pfam" id="PF03328">
    <property type="entry name" value="HpcH_HpaI"/>
    <property type="match status" value="1"/>
</dbReference>
<proteinExistence type="inferred from homology"/>
<dbReference type="AlphaFoldDB" id="A0A382T754"/>
<evidence type="ECO:0000256" key="3">
    <source>
        <dbReference type="ARBA" id="ARBA00023239"/>
    </source>
</evidence>
<dbReference type="Gene3D" id="3.20.20.60">
    <property type="entry name" value="Phosphoenolpyruvate-binding domains"/>
    <property type="match status" value="1"/>
</dbReference>
<feature type="non-terminal residue" evidence="5">
    <location>
        <position position="249"/>
    </location>
</feature>
<protein>
    <recommendedName>
        <fullName evidence="4">HpcH/HpaI aldolase/citrate lyase domain-containing protein</fullName>
    </recommendedName>
</protein>
<dbReference type="GO" id="GO:0016832">
    <property type="term" value="F:aldehyde-lyase activity"/>
    <property type="evidence" value="ECO:0007669"/>
    <property type="project" value="TreeGrafter"/>
</dbReference>
<dbReference type="PANTHER" id="PTHR30502:SF0">
    <property type="entry name" value="PHOSPHOENOLPYRUVATE CARBOXYLASE FAMILY PROTEIN"/>
    <property type="match status" value="1"/>
</dbReference>
<sequence length="249" mass="27675">MYPSNIRQRLKNNDLLLSTLLFGREPHVASAIYQTKPDWVWIDQEHSPWGTESINMLCVMARQAGVAGVIRVPWNTPGDIKKAYDVGAVGVMVPQVDTPDEVRDAVKFAKYPPMGERGIAPWFAMPLGITPQEVIQKANDETILILQMESVEAFAKIDEILEVENFEVMLFGPDDFTASLGVSSPTHPKVEKAMLDVAAKVKKSGKALATTFADPETARRWIKEGYRMMNVNSVLALGTIQTIKIFSEL</sequence>
<name>A0A382T754_9ZZZZ</name>
<gene>
    <name evidence="5" type="ORF">METZ01_LOCUS370750</name>
</gene>
<dbReference type="InterPro" id="IPR040442">
    <property type="entry name" value="Pyrv_kinase-like_dom_sf"/>
</dbReference>
<dbReference type="SUPFAM" id="SSF51621">
    <property type="entry name" value="Phosphoenolpyruvate/pyruvate domain"/>
    <property type="match status" value="1"/>
</dbReference>
<comment type="similarity">
    <text evidence="1">Belongs to the HpcH/HpaI aldolase family.</text>
</comment>
<dbReference type="InterPro" id="IPR005000">
    <property type="entry name" value="Aldolase/citrate-lyase_domain"/>
</dbReference>
<dbReference type="GO" id="GO:0005737">
    <property type="term" value="C:cytoplasm"/>
    <property type="evidence" value="ECO:0007669"/>
    <property type="project" value="TreeGrafter"/>
</dbReference>
<evidence type="ECO:0000259" key="4">
    <source>
        <dbReference type="Pfam" id="PF03328"/>
    </source>
</evidence>
<accession>A0A382T754</accession>